<dbReference type="EMBL" id="CAVMJV010000024">
    <property type="protein sequence ID" value="CAK5073533.1"/>
    <property type="molecule type" value="Genomic_DNA"/>
</dbReference>
<reference evidence="1" key="1">
    <citation type="submission" date="2023-11" db="EMBL/GenBank/DDBJ databases">
        <authorList>
            <person name="Poullet M."/>
        </authorList>
    </citation>
    <scope>NUCLEOTIDE SEQUENCE</scope>
    <source>
        <strain evidence="1">E1834</strain>
    </source>
</reference>
<organism evidence="1 2">
    <name type="scientific">Meloidogyne enterolobii</name>
    <name type="common">Root-knot nematode worm</name>
    <name type="synonym">Meloidogyne mayaguensis</name>
    <dbReference type="NCBI Taxonomy" id="390850"/>
    <lineage>
        <taxon>Eukaryota</taxon>
        <taxon>Metazoa</taxon>
        <taxon>Ecdysozoa</taxon>
        <taxon>Nematoda</taxon>
        <taxon>Chromadorea</taxon>
        <taxon>Rhabditida</taxon>
        <taxon>Tylenchina</taxon>
        <taxon>Tylenchomorpha</taxon>
        <taxon>Tylenchoidea</taxon>
        <taxon>Meloidogynidae</taxon>
        <taxon>Meloidogyninae</taxon>
        <taxon>Meloidogyne</taxon>
    </lineage>
</organism>
<name>A0ACB0Z3Y3_MELEN</name>
<dbReference type="Proteomes" id="UP001497535">
    <property type="component" value="Unassembled WGS sequence"/>
</dbReference>
<accession>A0ACB0Z3Y3</accession>
<evidence type="ECO:0000313" key="1">
    <source>
        <dbReference type="EMBL" id="CAK5073533.1"/>
    </source>
</evidence>
<protein>
    <submittedName>
        <fullName evidence="1">Uncharacterized protein</fullName>
    </submittedName>
</protein>
<sequence length="122" mass="14345">MREYRRKHYLKKKNEKEILQNESSKLKNVQTENNEGCSFVDKVTDKFVNKGKMPIVNEESFQSEDENISNQSGEECTNKDKVEAEVDEQNKNVVQETNEILVNQINEKNYPFDLNEIPNDEE</sequence>
<comment type="caution">
    <text evidence="1">The sequence shown here is derived from an EMBL/GenBank/DDBJ whole genome shotgun (WGS) entry which is preliminary data.</text>
</comment>
<gene>
    <name evidence="1" type="ORF">MENTE1834_LOCUS20214</name>
</gene>
<evidence type="ECO:0000313" key="2">
    <source>
        <dbReference type="Proteomes" id="UP001497535"/>
    </source>
</evidence>
<keyword evidence="2" id="KW-1185">Reference proteome</keyword>
<proteinExistence type="predicted"/>